<dbReference type="InterPro" id="IPR020821">
    <property type="entry name" value="ENPP1-3/EXOG-like_nuc-like"/>
</dbReference>
<dbReference type="Gene3D" id="3.40.570.10">
    <property type="entry name" value="Extracellular Endonuclease, subunit A"/>
    <property type="match status" value="1"/>
</dbReference>
<dbReference type="SUPFAM" id="SSF54060">
    <property type="entry name" value="His-Me finger endonucleases"/>
    <property type="match status" value="1"/>
</dbReference>
<dbReference type="Gene3D" id="2.130.10.10">
    <property type="entry name" value="YVTN repeat-like/Quinoprotein amine dehydrogenase"/>
    <property type="match status" value="1"/>
</dbReference>
<dbReference type="GO" id="GO:0005886">
    <property type="term" value="C:plasma membrane"/>
    <property type="evidence" value="ECO:0007669"/>
    <property type="project" value="TreeGrafter"/>
</dbReference>
<dbReference type="InterPro" id="IPR001604">
    <property type="entry name" value="Endo_G_ENPP1-like_dom"/>
</dbReference>
<evidence type="ECO:0000256" key="5">
    <source>
        <dbReference type="ARBA" id="ARBA00023136"/>
    </source>
</evidence>
<feature type="domain" description="PKD" evidence="7">
    <location>
        <begin position="3116"/>
        <end position="3168"/>
    </location>
</feature>
<dbReference type="SUPFAM" id="SSF49299">
    <property type="entry name" value="PKD domain"/>
    <property type="match status" value="6"/>
</dbReference>
<dbReference type="Pfam" id="PF02368">
    <property type="entry name" value="Big_2"/>
    <property type="match status" value="1"/>
</dbReference>
<dbReference type="SMART" id="SM00477">
    <property type="entry name" value="NUC"/>
    <property type="match status" value="1"/>
</dbReference>
<feature type="domain" description="PKD" evidence="7">
    <location>
        <begin position="3199"/>
        <end position="3253"/>
    </location>
</feature>
<evidence type="ECO:0000313" key="9">
    <source>
        <dbReference type="Proteomes" id="UP000239001"/>
    </source>
</evidence>
<feature type="transmembrane region" description="Helical" evidence="6">
    <location>
        <begin position="668"/>
        <end position="691"/>
    </location>
</feature>
<dbReference type="GO" id="GO:0046872">
    <property type="term" value="F:metal ion binding"/>
    <property type="evidence" value="ECO:0007669"/>
    <property type="project" value="InterPro"/>
</dbReference>
<dbReference type="GO" id="GO:0016787">
    <property type="term" value="F:hydrolase activity"/>
    <property type="evidence" value="ECO:0007669"/>
    <property type="project" value="InterPro"/>
</dbReference>
<dbReference type="PANTHER" id="PTHR46730">
    <property type="entry name" value="POLYCYSTIN-1"/>
    <property type="match status" value="1"/>
</dbReference>
<sequence>WFKPILGYTGLASFELMASDGFSASHSALIMVNVSSAPLLNLDFVERHPKLQVGEQIGLKVIGDFADQEDVILSSDYLSWYSENATVASVTGMGLVTGLSNGTTILRAERNQISSVTGARVGQQTAPTNSAEFYANIAEKYGLDIFPQAITITPGITIPLDVSVGKDLAKGPDLSSFESGTRYFVSNPEVAIVSPNGMLLGLLEGVTNVTIIHGAAEFVIPVKVETPQIGGTAILGIAGGALKNEQNYQVLISPSALPQETIVTIESLQQEEIELPLPDNFSFIGAFELNLGEEAAKLPLQFALPAPTNYSSNDVIFILRRGQLPNAQTGGWSPSWLIEDLATIDALGMLRTGTQTRKMPGSYAGGGKNQFVVASITVPDEIRDALINASRNNSIQTLENSNTSSQEALTGTQFSTGASASISELDAAILSNPSNSIPIAMSDYYSVNEDNFLVVSAAEGLLANDFDDDGNRLSVSILQLPTFGMLSLGADGSFTYVPQPNFNGIDSFIYKVFDDNGGENIGQVNLTINPINDPLVATVDFFSAEINQVLAADPIRNILLNDLDIDGDFQSLSYEQPEKGEVSVNFDGTFNYTPKKDYVGSDRFKYTISDGSSTSISNVNIQVLLPRNQDPFLGSYLNGGFSEDLTTIGIIGIGIAAAVVFPGTGLGIMLAASSIAIGMAAATAIPLMILADYFSNRNKILNLYKIDESGNFITTPLNIEYNANNLPSGIGTPVNQPLVPAPSAAQTPPNIELVELKFNDFDLSAYGPIVILEGSNLLASTNVSSLGSHFSDLKVEIYDGLVKNGIPQIQQASIIPELSEELPNERQRIAIEIPKNVSIGDALIRIIRPLEIQDLVNNTLKTINLESSPVKLPLTQPNYEFTVARETSDVIAINPNNEAIVARIKLPEGSGPTSAALNPGSTRYYVPLTNKGQVAVVSAVTLNPIDFNPVSDALDSINLTPNASPGNIVINPSGQYAYVTDTRQGNIYILDIALGSETYNQLVKIIDVGGVEGSELRRLAVSGDGKVLFVTQSTDTINSTKQSRIIAININPTDEGLPTFNQVIGTLDVDARVFGINSTPNPNQMAVTFRRTANSGGAFALLSYQYANPQNPASGVNLSIGELQSVALEDDELTGAWDPWNVEIVEVQIPLEAAPSGVSLLAGDVQYKTVEIGLVSNFHGLPFPDAVRNGPKEFNRLTSATTLIVPLEKDASGTLRFGSQKAFTLPKLDGSATDIAIVSRNFEGKLQQELKVNYAGQQITQNYNLEEIAKTLEEAKNQPNLAEKLRKTPIELVNRQVLLKTLKALLPDVGDLAGAALDLATYYWENKARELAATALLNFAQSVPGRAWDISVPLPNPIQPIPTYTDLVEATELTTPINNLSELQQILQPDVEQEIFEQPEPLKFLPWSYQQPRNKDDKLEIALFISTSGVGEGLAPNEAAFVGNTNSERVKITRNIFGQSVDDYNPNRILTATGVITSNQITWKILGGPDITEFTVEGTNNVLPIGDYLNLTPGRYFYQLWTKQGNRQVIKHNPSSFDWYPTTTLESNSSTFPLVTLITPDAAKNNPNSFEQGVELGLNIASKVDRSVTALNNILRYESTTGNWVWVSQSSSNPFDTTKPLVLITDWQNDSKTLNYNSGTAEAVADSVFASLVKLDKLLTGKVGNSTGIYDPQGNLIYTPGQLFNSPFHFIGFGAGAVVNSEIIQRLGTAFPKLDAQKKPTQFKDTFPDLQMTTIDWNGGENNLPEPTVEVWENVTFADNYYQSATSLYSDALSKADLNLVLGGINLFQSRAGFTGDKTENEAINKDSHERAVVWYEGTVNLNEHQLGLSDEYLVHRRRGDFSQPEFSNADYPWYVSNDLTGDFETNNYEDGQWEGNGTGWFYSVLGNGYFKRPLVDLTKRTPVSFDNTPESRMRGDFAVSTLFNGNFDAIVFPKEKQAIPGWSFHNGDNEVLQAHLVEWDKIDSLAQYRQDLGYNPAQRNYTLELGKGLNEITHDRFIVPDWGVLRFNLHTPNLSGGNLIVTLRGENGVIETETISFTAADGPYNLGYNELDTYRIGYGTQGFETFYINVPDSLRGQIATLEFQVNGGTAYLDDVFFKSEHLLLGNPSSARNINSNNYLIERPQYSLSYNNQTRSSNWVSWKLNKSWLGTVERPKNTSPYAPPNAPIYYPWRDDYVLSDGGISPTQPYDYAGADPILDQQGKFLVQPTRGHLTAVDDRNRSLKDVIATNFNTNLLVQHSSFNSGQWLQLERYLRNQLVQQLEKELYIISGGYGFNNELTTKGGTATGIKIPDHFWKVVVILEPNQSISDISSNTPLIVVDMPNNQSSVSQAWYDINNGYRITLGELENRINNNSGNANFLSNLPMNVRNALKQKDVDPFLIAPPGSATLLADLGQNSFVSISKSLPLSNNITVRQPSVTEEAASQNSLFHNSIFQVGVPEIDNFKGRISQSSSSQVSMSQVNAFKDSIFQAGTTQNAPVKTGSFNPNSTELSIAQVHVSETALVQYGIAQISIPQVRKTKINSIDNRTVQFSTNQRSSSQVDFCNIAIAQISLQQDRVLHTNTTQFGFTHDSFCEINSDTTNMQAGIAKINFPQVCPIQVTTPQLNSRKIPLSSSIASEQLFSIHNTTPESLYTNNNSTHTLSNSPGLLNSDFDIANPDNPNYGWNQRGAATILNSKAILTENSPLLSNFSQTFIIPEGAKTLQFTLTATELGHSHLAPPDAFEVALLEANTLTPLVGTSIGLSQTDSFFNLQANGTAYFNNFVKSNSTTPSGRTISVDISHLSPGTLATLYFDLLGFGKRDSRIEIDRVRILTDSGELAPEANNDTATTPQSSPITLNVLANDSDADGTIDLSTLQLVTPPNNGTLILKSDRTFTYTPNNGFVGTDSFTYTIQDNDGLTSLPAIVTINVTNIPPKIDEIEIEDSIIEGTKTTLSAIATDIGNDILTYTWNISDGTNLTGQQIEHTFADNGTYTATITVTDVHGASSTKTFNLVVNNSAPIVSAGEDITINEGQLITLEGNFDDLGINDTHTMIWDFGNGTTVTNILTPTYTYTQNGTYTATLTVSDDYGATNSDSLTVTVNNLAPTITAITGETTINQGETAFFSATAFDPGLDPLTYTWNFGNSNQSENGQNVTYTLTQAGTYELNLTVTDDEGAFTTQTRNITVNNLAPVITKIENTIANEGEITYFSAIATDLGNDALIYTWNFGDGSQLVNGQNITHTYINSGNSNVTLTVTDQYGASTTQTLALTINNLAPTITQVQGNTNLNEGETASFSAIATDPGNDPITYIWNFSDGSQPSIGHSVSHQFINNGIYIITLTATDSEGASTTQSFNINVNNLAPIVEAGENQTIYSNETITFNGSFSDPGLNDTHTLTWDFGDGTSATNIINPTHRYTATGTYNVTFTVIDDFGATSEDTL</sequence>
<organism evidence="8 9">
    <name type="scientific">Aphanothece hegewaldii CCALA 016</name>
    <dbReference type="NCBI Taxonomy" id="2107694"/>
    <lineage>
        <taxon>Bacteria</taxon>
        <taxon>Bacillati</taxon>
        <taxon>Cyanobacteriota</taxon>
        <taxon>Cyanophyceae</taxon>
        <taxon>Oscillatoriophycideae</taxon>
        <taxon>Chroococcales</taxon>
        <taxon>Aphanothecaceae</taxon>
        <taxon>Aphanothece</taxon>
    </lineage>
</organism>
<protein>
    <recommendedName>
        <fullName evidence="7">PKD domain-containing protein</fullName>
    </recommendedName>
</protein>
<dbReference type="PROSITE" id="PS50093">
    <property type="entry name" value="PKD"/>
    <property type="match status" value="6"/>
</dbReference>
<dbReference type="InterPro" id="IPR013783">
    <property type="entry name" value="Ig-like_fold"/>
</dbReference>
<proteinExistence type="predicted"/>
<feature type="domain" description="PKD" evidence="7">
    <location>
        <begin position="3023"/>
        <end position="3082"/>
    </location>
</feature>
<dbReference type="InterPro" id="IPR000601">
    <property type="entry name" value="PKD_dom"/>
</dbReference>
<accession>A0A2T1LQU6</accession>
<dbReference type="InterPro" id="IPR044925">
    <property type="entry name" value="His-Me_finger_sf"/>
</dbReference>
<dbReference type="EMBL" id="PXOH01000062">
    <property type="protein sequence ID" value="PSF29789.1"/>
    <property type="molecule type" value="Genomic_DNA"/>
</dbReference>
<reference evidence="8 9" key="1">
    <citation type="submission" date="2018-03" db="EMBL/GenBank/DDBJ databases">
        <title>The ancient ancestry and fast evolution of plastids.</title>
        <authorList>
            <person name="Moore K.R."/>
            <person name="Magnabosco C."/>
            <person name="Momper L."/>
            <person name="Gold D.A."/>
            <person name="Bosak T."/>
            <person name="Fournier G.P."/>
        </authorList>
    </citation>
    <scope>NUCLEOTIDE SEQUENCE [LARGE SCALE GENOMIC DNA]</scope>
    <source>
        <strain evidence="8 9">CCALA 016</strain>
    </source>
</reference>
<feature type="domain" description="PKD" evidence="7">
    <location>
        <begin position="2943"/>
        <end position="2996"/>
    </location>
</feature>
<dbReference type="Pfam" id="PF17963">
    <property type="entry name" value="Big_9"/>
    <property type="match status" value="3"/>
</dbReference>
<dbReference type="Gene3D" id="2.60.40.3440">
    <property type="match status" value="2"/>
</dbReference>
<dbReference type="GO" id="GO:0005261">
    <property type="term" value="F:monoatomic cation channel activity"/>
    <property type="evidence" value="ECO:0007669"/>
    <property type="project" value="TreeGrafter"/>
</dbReference>
<dbReference type="InterPro" id="IPR015943">
    <property type="entry name" value="WD40/YVTN_repeat-like_dom_sf"/>
</dbReference>
<evidence type="ECO:0000256" key="2">
    <source>
        <dbReference type="ARBA" id="ARBA00022692"/>
    </source>
</evidence>
<dbReference type="NCBIfam" id="NF012211">
    <property type="entry name" value="tand_rpt_95"/>
    <property type="match status" value="3"/>
</dbReference>
<evidence type="ECO:0000256" key="3">
    <source>
        <dbReference type="ARBA" id="ARBA00022737"/>
    </source>
</evidence>
<dbReference type="Proteomes" id="UP000239001">
    <property type="component" value="Unassembled WGS sequence"/>
</dbReference>
<keyword evidence="5 6" id="KW-0472">Membrane</keyword>
<evidence type="ECO:0000256" key="1">
    <source>
        <dbReference type="ARBA" id="ARBA00004141"/>
    </source>
</evidence>
<keyword evidence="2 6" id="KW-0812">Transmembrane</keyword>
<comment type="caution">
    <text evidence="8">The sequence shown here is derived from an EMBL/GenBank/DDBJ whole genome shotgun (WGS) entry which is preliminary data.</text>
</comment>
<evidence type="ECO:0000313" key="8">
    <source>
        <dbReference type="EMBL" id="PSF29789.1"/>
    </source>
</evidence>
<dbReference type="InterPro" id="IPR044929">
    <property type="entry name" value="DNA/RNA_non-sp_Endonuclease_sf"/>
</dbReference>
<dbReference type="InterPro" id="IPR035986">
    <property type="entry name" value="PKD_dom_sf"/>
</dbReference>
<comment type="subcellular location">
    <subcellularLocation>
        <location evidence="1">Membrane</location>
        <topology evidence="1">Multi-pass membrane protein</topology>
    </subcellularLocation>
</comment>
<dbReference type="Pfam" id="PF01223">
    <property type="entry name" value="Endonuclease_NS"/>
    <property type="match status" value="1"/>
</dbReference>
<gene>
    <name evidence="8" type="ORF">C7H19_24225</name>
</gene>
<dbReference type="Gene3D" id="2.60.40.2810">
    <property type="match status" value="1"/>
</dbReference>
<dbReference type="Pfam" id="PF18911">
    <property type="entry name" value="PKD_4"/>
    <property type="match status" value="6"/>
</dbReference>
<dbReference type="SUPFAM" id="SSF50969">
    <property type="entry name" value="YVTN repeat-like/Quinoprotein amine dehydrogenase"/>
    <property type="match status" value="1"/>
</dbReference>
<keyword evidence="4 6" id="KW-1133">Transmembrane helix</keyword>
<feature type="transmembrane region" description="Helical" evidence="6">
    <location>
        <begin position="645"/>
        <end position="661"/>
    </location>
</feature>
<dbReference type="PANTHER" id="PTHR46730:SF1">
    <property type="entry name" value="PLAT DOMAIN-CONTAINING PROTEIN"/>
    <property type="match status" value="1"/>
</dbReference>
<keyword evidence="9" id="KW-1185">Reference proteome</keyword>
<dbReference type="SMART" id="SM00892">
    <property type="entry name" value="Endonuclease_NS"/>
    <property type="match status" value="1"/>
</dbReference>
<dbReference type="InterPro" id="IPR011044">
    <property type="entry name" value="Quino_amine_DH_bsu"/>
</dbReference>
<dbReference type="Gene3D" id="2.60.40.10">
    <property type="entry name" value="Immunoglobulins"/>
    <property type="match status" value="6"/>
</dbReference>
<evidence type="ECO:0000256" key="4">
    <source>
        <dbReference type="ARBA" id="ARBA00022989"/>
    </source>
</evidence>
<feature type="domain" description="PKD" evidence="7">
    <location>
        <begin position="3287"/>
        <end position="3339"/>
    </location>
</feature>
<dbReference type="CDD" id="cd00146">
    <property type="entry name" value="PKD"/>
    <property type="match status" value="6"/>
</dbReference>
<dbReference type="InterPro" id="IPR022409">
    <property type="entry name" value="PKD/Chitinase_dom"/>
</dbReference>
<keyword evidence="3" id="KW-0677">Repeat</keyword>
<feature type="non-terminal residue" evidence="8">
    <location>
        <position position="1"/>
    </location>
</feature>
<dbReference type="GO" id="GO:0006816">
    <property type="term" value="P:calcium ion transport"/>
    <property type="evidence" value="ECO:0007669"/>
    <property type="project" value="TreeGrafter"/>
</dbReference>
<dbReference type="GO" id="GO:0003676">
    <property type="term" value="F:nucleic acid binding"/>
    <property type="evidence" value="ECO:0007669"/>
    <property type="project" value="InterPro"/>
</dbReference>
<dbReference type="SMART" id="SM00089">
    <property type="entry name" value="PKD"/>
    <property type="match status" value="6"/>
</dbReference>
<feature type="non-terminal residue" evidence="8">
    <location>
        <position position="3421"/>
    </location>
</feature>
<evidence type="ECO:0000256" key="6">
    <source>
        <dbReference type="SAM" id="Phobius"/>
    </source>
</evidence>
<evidence type="ECO:0000259" key="7">
    <source>
        <dbReference type="PROSITE" id="PS50093"/>
    </source>
</evidence>
<dbReference type="OrthoDB" id="7783360at2"/>
<reference evidence="8 9" key="2">
    <citation type="submission" date="2018-03" db="EMBL/GenBank/DDBJ databases">
        <authorList>
            <person name="Keele B.F."/>
        </authorList>
    </citation>
    <scope>NUCLEOTIDE SEQUENCE [LARGE SCALE GENOMIC DNA]</scope>
    <source>
        <strain evidence="8 9">CCALA 016</strain>
    </source>
</reference>
<feature type="domain" description="PKD" evidence="7">
    <location>
        <begin position="3365"/>
        <end position="3421"/>
    </location>
</feature>
<name>A0A2T1LQU6_9CHRO</name>
<dbReference type="InterPro" id="IPR003343">
    <property type="entry name" value="Big_2"/>
</dbReference>